<evidence type="ECO:0000256" key="5">
    <source>
        <dbReference type="ARBA" id="ARBA00023279"/>
    </source>
</evidence>
<comment type="similarity">
    <text evidence="8">Belongs to the plant egg cell-secreted peptide family.</text>
</comment>
<dbReference type="Pfam" id="PF05617">
    <property type="entry name" value="Prolamin_like"/>
    <property type="match status" value="1"/>
</dbReference>
<comment type="caution">
    <text evidence="10">The sequence shown here is derived from an EMBL/GenBank/DDBJ whole genome shotgun (WGS) entry which is preliminary data.</text>
</comment>
<comment type="function">
    <text evidence="7">Involved in the regulation of gamete interactions during the double fertilization and to prevent multiple-pollen tube attraction; mediates the redistribution of the gamete fusogen HAP2/GCS1 to the cell surface after secretion upon sperm arrival.</text>
</comment>
<evidence type="ECO:0000256" key="3">
    <source>
        <dbReference type="ARBA" id="ARBA00022525"/>
    </source>
</evidence>
<evidence type="ECO:0000256" key="8">
    <source>
        <dbReference type="ARBA" id="ARBA00034484"/>
    </source>
</evidence>
<dbReference type="GO" id="GO:0009567">
    <property type="term" value="P:double fertilization forming a zygote and endosperm"/>
    <property type="evidence" value="ECO:0007669"/>
    <property type="project" value="InterPro"/>
</dbReference>
<dbReference type="InterPro" id="IPR044711">
    <property type="entry name" value="EC11-15"/>
</dbReference>
<organism evidence="10 11">
    <name type="scientific">Salix brachista</name>
    <dbReference type="NCBI Taxonomy" id="2182728"/>
    <lineage>
        <taxon>Eukaryota</taxon>
        <taxon>Viridiplantae</taxon>
        <taxon>Streptophyta</taxon>
        <taxon>Embryophyta</taxon>
        <taxon>Tracheophyta</taxon>
        <taxon>Spermatophyta</taxon>
        <taxon>Magnoliopsida</taxon>
        <taxon>eudicotyledons</taxon>
        <taxon>Gunneridae</taxon>
        <taxon>Pentapetalae</taxon>
        <taxon>rosids</taxon>
        <taxon>fabids</taxon>
        <taxon>Malpighiales</taxon>
        <taxon>Salicaceae</taxon>
        <taxon>Saliceae</taxon>
        <taxon>Salix</taxon>
    </lineage>
</organism>
<keyword evidence="4" id="KW-0732">Signal</keyword>
<evidence type="ECO:0000313" key="10">
    <source>
        <dbReference type="EMBL" id="KAB5563836.1"/>
    </source>
</evidence>
<dbReference type="AlphaFoldDB" id="A0A5N5NBU1"/>
<comment type="subcellular location">
    <subcellularLocation>
        <location evidence="1">Cytoplasmic vesicle</location>
    </subcellularLocation>
    <subcellularLocation>
        <location evidence="2">Secreted</location>
    </subcellularLocation>
</comment>
<evidence type="ECO:0000256" key="4">
    <source>
        <dbReference type="ARBA" id="ARBA00022729"/>
    </source>
</evidence>
<sequence>MLSPLSSKLYTDSTIHLTMLLLSGSISDKRKNTMQASRQQTENSSSIGYSVGISLDGAKARPLASFSNLSVRLKLDEESPNCWDSLFQLQACTGEIVLFFLDGEARLGHSCCQALSTVGEHCWPNMIGSLGFTTEESQILEGYYDKADDSTTPSPSAPSVVPVKVVPKKTWVP</sequence>
<evidence type="ECO:0000259" key="9">
    <source>
        <dbReference type="Pfam" id="PF05617"/>
    </source>
</evidence>
<gene>
    <name evidence="10" type="ORF">DKX38_003890</name>
</gene>
<evidence type="ECO:0000256" key="1">
    <source>
        <dbReference type="ARBA" id="ARBA00004541"/>
    </source>
</evidence>
<evidence type="ECO:0000313" key="11">
    <source>
        <dbReference type="Proteomes" id="UP000326939"/>
    </source>
</evidence>
<evidence type="ECO:0000256" key="7">
    <source>
        <dbReference type="ARBA" id="ARBA00034457"/>
    </source>
</evidence>
<keyword evidence="11" id="KW-1185">Reference proteome</keyword>
<feature type="domain" description="Prolamin-like" evidence="9">
    <location>
        <begin position="81"/>
        <end position="142"/>
    </location>
</feature>
<dbReference type="GO" id="GO:2000008">
    <property type="term" value="P:regulation of protein localization to cell surface"/>
    <property type="evidence" value="ECO:0007669"/>
    <property type="project" value="UniProtKB-ARBA"/>
</dbReference>
<dbReference type="GO" id="GO:0031410">
    <property type="term" value="C:cytoplasmic vesicle"/>
    <property type="evidence" value="ECO:0007669"/>
    <property type="project" value="UniProtKB-SubCell"/>
</dbReference>
<protein>
    <recommendedName>
        <fullName evidence="9">Prolamin-like domain-containing protein</fullName>
    </recommendedName>
</protein>
<dbReference type="PANTHER" id="PTHR35293:SF1">
    <property type="entry name" value="EGG CELL-SECRETED PROTEIN 1.5"/>
    <property type="match status" value="1"/>
</dbReference>
<accession>A0A5N5NBU1</accession>
<keyword evidence="3" id="KW-0964">Secreted</keyword>
<keyword evidence="5" id="KW-0278">Fertilization</keyword>
<dbReference type="PANTHER" id="PTHR35293">
    <property type="entry name" value="EGG CELL-SECRETED PROTEIN 1.5"/>
    <property type="match status" value="1"/>
</dbReference>
<proteinExistence type="inferred from homology"/>
<dbReference type="GO" id="GO:0080155">
    <property type="term" value="P:regulation of double fertilization forming a zygote and endosperm"/>
    <property type="evidence" value="ECO:0007669"/>
    <property type="project" value="UniProtKB-ARBA"/>
</dbReference>
<keyword evidence="6" id="KW-0968">Cytoplasmic vesicle</keyword>
<reference evidence="11" key="1">
    <citation type="journal article" date="2019" name="Gigascience">
        <title>De novo genome assembly of the endangered Acer yangbiense, a plant species with extremely small populations endemic to Yunnan Province, China.</title>
        <authorList>
            <person name="Yang J."/>
            <person name="Wariss H.M."/>
            <person name="Tao L."/>
            <person name="Zhang R."/>
            <person name="Yun Q."/>
            <person name="Hollingsworth P."/>
            <person name="Dao Z."/>
            <person name="Luo G."/>
            <person name="Guo H."/>
            <person name="Ma Y."/>
            <person name="Sun W."/>
        </authorList>
    </citation>
    <scope>NUCLEOTIDE SEQUENCE [LARGE SCALE GENOMIC DNA]</scope>
    <source>
        <strain evidence="11">cv. br00</strain>
    </source>
</reference>
<evidence type="ECO:0000256" key="6">
    <source>
        <dbReference type="ARBA" id="ARBA00023329"/>
    </source>
</evidence>
<evidence type="ECO:0000256" key="2">
    <source>
        <dbReference type="ARBA" id="ARBA00004613"/>
    </source>
</evidence>
<dbReference type="InterPro" id="IPR008502">
    <property type="entry name" value="Prolamin-like"/>
</dbReference>
<dbReference type="Proteomes" id="UP000326939">
    <property type="component" value="Chromosome 3"/>
</dbReference>
<dbReference type="EMBL" id="VDCV01000003">
    <property type="protein sequence ID" value="KAB5563836.1"/>
    <property type="molecule type" value="Genomic_DNA"/>
</dbReference>
<dbReference type="GO" id="GO:0005576">
    <property type="term" value="C:extracellular region"/>
    <property type="evidence" value="ECO:0007669"/>
    <property type="project" value="UniProtKB-SubCell"/>
</dbReference>
<name>A0A5N5NBU1_9ROSI</name>